<dbReference type="Proteomes" id="UP000052023">
    <property type="component" value="Unassembled WGS sequence"/>
</dbReference>
<evidence type="ECO:0000313" key="2">
    <source>
        <dbReference type="EMBL" id="KRR22064.1"/>
    </source>
</evidence>
<evidence type="ECO:0000313" key="3">
    <source>
        <dbReference type="Proteomes" id="UP000052023"/>
    </source>
</evidence>
<dbReference type="InterPro" id="IPR027843">
    <property type="entry name" value="DUF4440"/>
</dbReference>
<dbReference type="RefSeq" id="WP_057845480.1">
    <property type="nucleotide sequence ID" value="NZ_LLYA01000168.1"/>
</dbReference>
<protein>
    <recommendedName>
        <fullName evidence="1">DUF4440 domain-containing protein</fullName>
    </recommendedName>
</protein>
<dbReference type="Pfam" id="PF14534">
    <property type="entry name" value="DUF4440"/>
    <property type="match status" value="1"/>
</dbReference>
<dbReference type="EMBL" id="LLYA01000168">
    <property type="protein sequence ID" value="KRR22064.1"/>
    <property type="molecule type" value="Genomic_DNA"/>
</dbReference>
<evidence type="ECO:0000259" key="1">
    <source>
        <dbReference type="Pfam" id="PF14534"/>
    </source>
</evidence>
<organism evidence="2 3">
    <name type="scientific">Bradyrhizobium retamae</name>
    <dbReference type="NCBI Taxonomy" id="1300035"/>
    <lineage>
        <taxon>Bacteria</taxon>
        <taxon>Pseudomonadati</taxon>
        <taxon>Pseudomonadota</taxon>
        <taxon>Alphaproteobacteria</taxon>
        <taxon>Hyphomicrobiales</taxon>
        <taxon>Nitrobacteraceae</taxon>
        <taxon>Bradyrhizobium</taxon>
    </lineage>
</organism>
<feature type="domain" description="DUF4440" evidence="1">
    <location>
        <begin position="34"/>
        <end position="146"/>
    </location>
</feature>
<dbReference type="Gene3D" id="3.10.450.50">
    <property type="match status" value="1"/>
</dbReference>
<keyword evidence="3" id="KW-1185">Reference proteome</keyword>
<gene>
    <name evidence="2" type="ORF">CQ13_30185</name>
</gene>
<reference evidence="2 3" key="1">
    <citation type="submission" date="2014-03" db="EMBL/GenBank/DDBJ databases">
        <title>Bradyrhizobium valentinum sp. nov., isolated from effective nodules of Lupinus mariae-josephae, a lupine endemic of basic-lime soils in Eastern Spain.</title>
        <authorList>
            <person name="Duran D."/>
            <person name="Rey L."/>
            <person name="Navarro A."/>
            <person name="Busquets A."/>
            <person name="Imperial J."/>
            <person name="Ruiz-Argueso T."/>
        </authorList>
    </citation>
    <scope>NUCLEOTIDE SEQUENCE [LARGE SCALE GENOMIC DNA]</scope>
    <source>
        <strain evidence="2 3">Ro19</strain>
    </source>
</reference>
<sequence length="157" mass="17460">MFKRTILVFVLAVLVLLGPQHLSTAARAGSAEEVRTLFERFVAAQNAHDLRAVGEMLSNSNDFLWITRGNPVWGREAALHRFQALYQGTWRLDPVMAEFKVIDLSGDTAQLFVPVTFMIAPSGQTAQPSRFLMNQTLVRTGQGWKIASILPILVPPQ</sequence>
<comment type="caution">
    <text evidence="2">The sequence shown here is derived from an EMBL/GenBank/DDBJ whole genome shotgun (WGS) entry which is preliminary data.</text>
</comment>
<dbReference type="InterPro" id="IPR032710">
    <property type="entry name" value="NTF2-like_dom_sf"/>
</dbReference>
<dbReference type="OrthoDB" id="8088581at2"/>
<dbReference type="AlphaFoldDB" id="A0A0R3MWL1"/>
<name>A0A0R3MWL1_9BRAD</name>
<dbReference type="SUPFAM" id="SSF54427">
    <property type="entry name" value="NTF2-like"/>
    <property type="match status" value="1"/>
</dbReference>
<accession>A0A0R3MWL1</accession>
<proteinExistence type="predicted"/>